<evidence type="ECO:0000313" key="2">
    <source>
        <dbReference type="EMBL" id="GIM71542.1"/>
    </source>
</evidence>
<dbReference type="EMBL" id="BOQP01000011">
    <property type="protein sequence ID" value="GIM71542.1"/>
    <property type="molecule type" value="Genomic_DNA"/>
</dbReference>
<dbReference type="Proteomes" id="UP000680865">
    <property type="component" value="Unassembled WGS sequence"/>
</dbReference>
<dbReference type="InterPro" id="IPR012291">
    <property type="entry name" value="CBM2_carb-bd_dom_sf"/>
</dbReference>
<dbReference type="GO" id="GO:0005975">
    <property type="term" value="P:carbohydrate metabolic process"/>
    <property type="evidence" value="ECO:0007669"/>
    <property type="project" value="InterPro"/>
</dbReference>
<evidence type="ECO:0000313" key="3">
    <source>
        <dbReference type="Proteomes" id="UP000680865"/>
    </source>
</evidence>
<organism evidence="2 3">
    <name type="scientific">Winogradskya consettensis</name>
    <dbReference type="NCBI Taxonomy" id="113560"/>
    <lineage>
        <taxon>Bacteria</taxon>
        <taxon>Bacillati</taxon>
        <taxon>Actinomycetota</taxon>
        <taxon>Actinomycetes</taxon>
        <taxon>Micromonosporales</taxon>
        <taxon>Micromonosporaceae</taxon>
        <taxon>Winogradskya</taxon>
    </lineage>
</organism>
<sequence>MLSARYQTSASWDTGFIAYLQVTNNGAASTDWSVNVTYAATAGVHITNAWNAQLTGTTFTGGSLAPGATATFGFSANKQVKDKITPTSCTARGTSCKIG</sequence>
<feature type="domain" description="CBM2" evidence="1">
    <location>
        <begin position="1"/>
        <end position="99"/>
    </location>
</feature>
<dbReference type="InterPro" id="IPR008965">
    <property type="entry name" value="CBM2/CBM3_carb-bd_dom_sf"/>
</dbReference>
<proteinExistence type="predicted"/>
<dbReference type="Gene3D" id="2.60.40.290">
    <property type="match status" value="1"/>
</dbReference>
<dbReference type="SMART" id="SM00637">
    <property type="entry name" value="CBD_II"/>
    <property type="match status" value="1"/>
</dbReference>
<reference evidence="2" key="1">
    <citation type="submission" date="2021-03" db="EMBL/GenBank/DDBJ databases">
        <title>Whole genome shotgun sequence of Actinoplanes consettensis NBRC 14913.</title>
        <authorList>
            <person name="Komaki H."/>
            <person name="Tamura T."/>
        </authorList>
    </citation>
    <scope>NUCLEOTIDE SEQUENCE</scope>
    <source>
        <strain evidence="2">NBRC 14913</strain>
    </source>
</reference>
<dbReference type="GO" id="GO:0004553">
    <property type="term" value="F:hydrolase activity, hydrolyzing O-glycosyl compounds"/>
    <property type="evidence" value="ECO:0007669"/>
    <property type="project" value="InterPro"/>
</dbReference>
<protein>
    <recommendedName>
        <fullName evidence="1">CBM2 domain-containing protein</fullName>
    </recommendedName>
</protein>
<accession>A0A919SFN5</accession>
<comment type="caution">
    <text evidence="2">The sequence shown here is derived from an EMBL/GenBank/DDBJ whole genome shotgun (WGS) entry which is preliminary data.</text>
</comment>
<dbReference type="SUPFAM" id="SSF49384">
    <property type="entry name" value="Carbohydrate-binding domain"/>
    <property type="match status" value="1"/>
</dbReference>
<dbReference type="Pfam" id="PF00553">
    <property type="entry name" value="CBM_2"/>
    <property type="match status" value="1"/>
</dbReference>
<dbReference type="InterPro" id="IPR001919">
    <property type="entry name" value="CBD2"/>
</dbReference>
<dbReference type="AlphaFoldDB" id="A0A919SFN5"/>
<dbReference type="GO" id="GO:0030247">
    <property type="term" value="F:polysaccharide binding"/>
    <property type="evidence" value="ECO:0007669"/>
    <property type="project" value="UniProtKB-UniRule"/>
</dbReference>
<gene>
    <name evidence="2" type="ORF">Aco04nite_25800</name>
</gene>
<name>A0A919SFN5_9ACTN</name>
<keyword evidence="3" id="KW-1185">Reference proteome</keyword>
<dbReference type="PROSITE" id="PS51173">
    <property type="entry name" value="CBM2"/>
    <property type="match status" value="1"/>
</dbReference>
<evidence type="ECO:0000259" key="1">
    <source>
        <dbReference type="PROSITE" id="PS51173"/>
    </source>
</evidence>